<gene>
    <name evidence="1" type="ORF">COLO4_13718</name>
</gene>
<sequence length="34" mass="3779">MDGDGRELPVFTQVAVCGRGKLRREMEPDDTSGR</sequence>
<reference evidence="2" key="1">
    <citation type="submission" date="2013-09" db="EMBL/GenBank/DDBJ databases">
        <title>Corchorus olitorius genome sequencing.</title>
        <authorList>
            <person name="Alam M."/>
            <person name="Haque M.S."/>
            <person name="Islam M.S."/>
            <person name="Emdad E.M."/>
            <person name="Islam M.M."/>
            <person name="Ahmed B."/>
            <person name="Halim A."/>
            <person name="Hossen Q.M.M."/>
            <person name="Hossain M.Z."/>
            <person name="Ahmed R."/>
            <person name="Khan M.M."/>
            <person name="Islam R."/>
            <person name="Rashid M.M."/>
            <person name="Khan S.A."/>
            <person name="Rahman M.S."/>
            <person name="Alam M."/>
            <person name="Yahiya A.S."/>
            <person name="Khan M.S."/>
            <person name="Azam M.S."/>
            <person name="Haque T."/>
            <person name="Lashkar M.Z.H."/>
            <person name="Akhand A.I."/>
            <person name="Morshed G."/>
            <person name="Roy S."/>
            <person name="Uddin K.S."/>
            <person name="Rabeya T."/>
            <person name="Hossain A.S."/>
            <person name="Chowdhury A."/>
            <person name="Snigdha A.R."/>
            <person name="Mortoza M.S."/>
            <person name="Matin S.A."/>
            <person name="Hoque S.M.E."/>
            <person name="Islam M.K."/>
            <person name="Roy D.K."/>
            <person name="Haider R."/>
            <person name="Moosa M.M."/>
            <person name="Elias S.M."/>
            <person name="Hasan A.M."/>
            <person name="Jahan S."/>
            <person name="Shafiuddin M."/>
            <person name="Mahmood N."/>
            <person name="Shommy N.S."/>
        </authorList>
    </citation>
    <scope>NUCLEOTIDE SEQUENCE [LARGE SCALE GENOMIC DNA]</scope>
    <source>
        <strain evidence="2">cv. O-4</strain>
    </source>
</reference>
<accession>A0A1R3JV50</accession>
<dbReference type="EMBL" id="AWUE01015260">
    <property type="protein sequence ID" value="OMO98759.1"/>
    <property type="molecule type" value="Genomic_DNA"/>
</dbReference>
<evidence type="ECO:0000313" key="2">
    <source>
        <dbReference type="Proteomes" id="UP000187203"/>
    </source>
</evidence>
<comment type="caution">
    <text evidence="1">The sequence shown here is derived from an EMBL/GenBank/DDBJ whole genome shotgun (WGS) entry which is preliminary data.</text>
</comment>
<evidence type="ECO:0000313" key="1">
    <source>
        <dbReference type="EMBL" id="OMO98759.1"/>
    </source>
</evidence>
<dbReference type="Proteomes" id="UP000187203">
    <property type="component" value="Unassembled WGS sequence"/>
</dbReference>
<organism evidence="1 2">
    <name type="scientific">Corchorus olitorius</name>
    <dbReference type="NCBI Taxonomy" id="93759"/>
    <lineage>
        <taxon>Eukaryota</taxon>
        <taxon>Viridiplantae</taxon>
        <taxon>Streptophyta</taxon>
        <taxon>Embryophyta</taxon>
        <taxon>Tracheophyta</taxon>
        <taxon>Spermatophyta</taxon>
        <taxon>Magnoliopsida</taxon>
        <taxon>eudicotyledons</taxon>
        <taxon>Gunneridae</taxon>
        <taxon>Pentapetalae</taxon>
        <taxon>rosids</taxon>
        <taxon>malvids</taxon>
        <taxon>Malvales</taxon>
        <taxon>Malvaceae</taxon>
        <taxon>Grewioideae</taxon>
        <taxon>Apeibeae</taxon>
        <taxon>Corchorus</taxon>
    </lineage>
</organism>
<protein>
    <submittedName>
        <fullName evidence="1">Uncharacterized protein</fullName>
    </submittedName>
</protein>
<dbReference type="AlphaFoldDB" id="A0A1R3JV50"/>
<keyword evidence="2" id="KW-1185">Reference proteome</keyword>
<name>A0A1R3JV50_9ROSI</name>
<proteinExistence type="predicted"/>